<dbReference type="Proteomes" id="UP001165306">
    <property type="component" value="Unassembled WGS sequence"/>
</dbReference>
<evidence type="ECO:0000313" key="2">
    <source>
        <dbReference type="EMBL" id="MCM8750587.1"/>
    </source>
</evidence>
<dbReference type="RefSeq" id="WP_284058375.1">
    <property type="nucleotide sequence ID" value="NZ_JAMSLR010000018.1"/>
</dbReference>
<evidence type="ECO:0000256" key="1">
    <source>
        <dbReference type="SAM" id="Phobius"/>
    </source>
</evidence>
<keyword evidence="1" id="KW-1133">Transmembrane helix</keyword>
<evidence type="ECO:0008006" key="4">
    <source>
        <dbReference type="Google" id="ProtNLM"/>
    </source>
</evidence>
<feature type="transmembrane region" description="Helical" evidence="1">
    <location>
        <begin position="218"/>
        <end position="236"/>
    </location>
</feature>
<evidence type="ECO:0000313" key="3">
    <source>
        <dbReference type="Proteomes" id="UP001165306"/>
    </source>
</evidence>
<protein>
    <recommendedName>
        <fullName evidence="4">Zinc-finger domain-containing protein</fullName>
    </recommendedName>
</protein>
<name>A0AA42BB66_9BACT</name>
<keyword evidence="1" id="KW-0472">Membrane</keyword>
<proteinExistence type="predicted"/>
<comment type="caution">
    <text evidence="2">The sequence shown here is derived from an EMBL/GenBank/DDBJ whole genome shotgun (WGS) entry which is preliminary data.</text>
</comment>
<dbReference type="AlphaFoldDB" id="A0AA42BB66"/>
<accession>A0AA42BB66</accession>
<reference evidence="2" key="1">
    <citation type="submission" date="2022-06" db="EMBL/GenBank/DDBJ databases">
        <title>CFH 74404 Thermomicrobiaceae sp.</title>
        <authorList>
            <person name="Ming H."/>
            <person name="Li W.-J."/>
            <person name="Zhao Z."/>
        </authorList>
    </citation>
    <scope>NUCLEOTIDE SEQUENCE</scope>
    <source>
        <strain evidence="2">CFH 74404</strain>
    </source>
</reference>
<organism evidence="2 3">
    <name type="scientific">Thermalbibacter longus</name>
    <dbReference type="NCBI Taxonomy" id="2951981"/>
    <lineage>
        <taxon>Bacteria</taxon>
        <taxon>Pseudomonadati</taxon>
        <taxon>Thermomicrobiota</taxon>
        <taxon>Thermomicrobia</taxon>
        <taxon>Thermomicrobiales</taxon>
        <taxon>Thermomicrobiaceae</taxon>
        <taxon>Thermalbibacter</taxon>
    </lineage>
</organism>
<dbReference type="EMBL" id="JAMSLR010000018">
    <property type="protein sequence ID" value="MCM8750587.1"/>
    <property type="molecule type" value="Genomic_DNA"/>
</dbReference>
<keyword evidence="3" id="KW-1185">Reference proteome</keyword>
<keyword evidence="1" id="KW-0812">Transmembrane</keyword>
<sequence length="288" mass="30224">MPLPDAQREPDVPNGLDRLRAALRLLLADPDADVVAAHALGAPSDLEALRRVARALGSRYTVFQLTRSARQRDEVEPEAPPLGPQTRAPARAALALALHVGLGTGAALLADVLQVAPEQVGLLLDQARRAAYPALAPSCPEYAGTLGRYGDDTLDNVDAAKLVRHARGCARCRAAIESRRWIDEELRARVDELQRVLPPGPLEPVSGLSRATIPMARAVGVVVLVVVLAIAGSLAARCSNAGDSVAARGVEPIASVTARRGPSWQISPDTTGLLAVVEVQGHATHGAE</sequence>
<gene>
    <name evidence="2" type="ORF">NET02_15685</name>
</gene>